<evidence type="ECO:0000313" key="2">
    <source>
        <dbReference type="EMBL" id="KAG1896119.1"/>
    </source>
</evidence>
<organism evidence="2 3">
    <name type="scientific">Suillus fuscotomentosus</name>
    <dbReference type="NCBI Taxonomy" id="1912939"/>
    <lineage>
        <taxon>Eukaryota</taxon>
        <taxon>Fungi</taxon>
        <taxon>Dikarya</taxon>
        <taxon>Basidiomycota</taxon>
        <taxon>Agaricomycotina</taxon>
        <taxon>Agaricomycetes</taxon>
        <taxon>Agaricomycetidae</taxon>
        <taxon>Boletales</taxon>
        <taxon>Suillineae</taxon>
        <taxon>Suillaceae</taxon>
        <taxon>Suillus</taxon>
    </lineage>
</organism>
<feature type="signal peptide" evidence="1">
    <location>
        <begin position="1"/>
        <end position="23"/>
    </location>
</feature>
<dbReference type="AlphaFoldDB" id="A0AAD4E0B6"/>
<keyword evidence="1" id="KW-0732">Signal</keyword>
<evidence type="ECO:0000313" key="3">
    <source>
        <dbReference type="Proteomes" id="UP001195769"/>
    </source>
</evidence>
<evidence type="ECO:0000256" key="1">
    <source>
        <dbReference type="SAM" id="SignalP"/>
    </source>
</evidence>
<dbReference type="RefSeq" id="XP_041221695.1">
    <property type="nucleotide sequence ID" value="XM_041372447.1"/>
</dbReference>
<feature type="chain" id="PRO_5042066041" evidence="1">
    <location>
        <begin position="24"/>
        <end position="70"/>
    </location>
</feature>
<proteinExistence type="predicted"/>
<sequence>MRLSFLTVIQVVALATSITSVSAYGGCHDITKYCVMDSDCCDKITCRHVVSSSSLLRIKLSLDVLPFGAW</sequence>
<protein>
    <submittedName>
        <fullName evidence="2">Uncharacterized protein</fullName>
    </submittedName>
</protein>
<comment type="caution">
    <text evidence="2">The sequence shown here is derived from an EMBL/GenBank/DDBJ whole genome shotgun (WGS) entry which is preliminary data.</text>
</comment>
<accession>A0AAD4E0B6</accession>
<reference evidence="2" key="1">
    <citation type="journal article" date="2020" name="New Phytol.">
        <title>Comparative genomics reveals dynamic genome evolution in host specialist ectomycorrhizal fungi.</title>
        <authorList>
            <person name="Lofgren L.A."/>
            <person name="Nguyen N.H."/>
            <person name="Vilgalys R."/>
            <person name="Ruytinx J."/>
            <person name="Liao H.L."/>
            <person name="Branco S."/>
            <person name="Kuo A."/>
            <person name="LaButti K."/>
            <person name="Lipzen A."/>
            <person name="Andreopoulos W."/>
            <person name="Pangilinan J."/>
            <person name="Riley R."/>
            <person name="Hundley H."/>
            <person name="Na H."/>
            <person name="Barry K."/>
            <person name="Grigoriev I.V."/>
            <person name="Stajich J.E."/>
            <person name="Kennedy P.G."/>
        </authorList>
    </citation>
    <scope>NUCLEOTIDE SEQUENCE</scope>
    <source>
        <strain evidence="2">FC203</strain>
    </source>
</reference>
<keyword evidence="3" id="KW-1185">Reference proteome</keyword>
<dbReference type="GeneID" id="64666745"/>
<name>A0AAD4E0B6_9AGAM</name>
<dbReference type="EMBL" id="JABBWK010000058">
    <property type="protein sequence ID" value="KAG1896119.1"/>
    <property type="molecule type" value="Genomic_DNA"/>
</dbReference>
<dbReference type="Proteomes" id="UP001195769">
    <property type="component" value="Unassembled WGS sequence"/>
</dbReference>
<gene>
    <name evidence="2" type="ORF">F5891DRAFT_608248</name>
</gene>